<evidence type="ECO:0000256" key="1">
    <source>
        <dbReference type="ARBA" id="ARBA00009792"/>
    </source>
</evidence>
<dbReference type="InterPro" id="IPR011013">
    <property type="entry name" value="Gal_mutarotase_sf_dom"/>
</dbReference>
<dbReference type="Proteomes" id="UP000030403">
    <property type="component" value="Unassembled WGS sequence"/>
</dbReference>
<comment type="similarity">
    <text evidence="1">Belongs to the glycosyl hydrolase 38 family.</text>
</comment>
<dbReference type="InterPro" id="IPR011330">
    <property type="entry name" value="Glyco_hydro/deAcase_b/a-brl"/>
</dbReference>
<organism evidence="6 7">
    <name type="scientific">Pontibacillus marinus BH030004 = DSM 16465</name>
    <dbReference type="NCBI Taxonomy" id="1385511"/>
    <lineage>
        <taxon>Bacteria</taxon>
        <taxon>Bacillati</taxon>
        <taxon>Bacillota</taxon>
        <taxon>Bacilli</taxon>
        <taxon>Bacillales</taxon>
        <taxon>Bacillaceae</taxon>
        <taxon>Pontibacillus</taxon>
    </lineage>
</organism>
<protein>
    <recommendedName>
        <fullName evidence="5">Glycoside hydrolase family 38 central domain-containing protein</fullName>
    </recommendedName>
</protein>
<dbReference type="GO" id="GO:0030246">
    <property type="term" value="F:carbohydrate binding"/>
    <property type="evidence" value="ECO:0007669"/>
    <property type="project" value="InterPro"/>
</dbReference>
<dbReference type="GO" id="GO:0046872">
    <property type="term" value="F:metal ion binding"/>
    <property type="evidence" value="ECO:0007669"/>
    <property type="project" value="UniProtKB-KW"/>
</dbReference>
<dbReference type="PANTHER" id="PTHR46017">
    <property type="entry name" value="ALPHA-MANNOSIDASE 2C1"/>
    <property type="match status" value="1"/>
</dbReference>
<dbReference type="InterPro" id="IPR041147">
    <property type="entry name" value="GH38_C"/>
</dbReference>
<dbReference type="Gene3D" id="2.70.98.30">
    <property type="entry name" value="Golgi alpha-mannosidase II, domain 4"/>
    <property type="match status" value="1"/>
</dbReference>
<dbReference type="eggNOG" id="COG0383">
    <property type="taxonomic scope" value="Bacteria"/>
</dbReference>
<dbReference type="InterPro" id="IPR011682">
    <property type="entry name" value="Glyco_hydro_38_C"/>
</dbReference>
<dbReference type="Pfam" id="PF07748">
    <property type="entry name" value="Glyco_hydro_38C"/>
    <property type="match status" value="1"/>
</dbReference>
<dbReference type="GO" id="GO:0006013">
    <property type="term" value="P:mannose metabolic process"/>
    <property type="evidence" value="ECO:0007669"/>
    <property type="project" value="InterPro"/>
</dbReference>
<dbReference type="GO" id="GO:0004559">
    <property type="term" value="F:alpha-mannosidase activity"/>
    <property type="evidence" value="ECO:0007669"/>
    <property type="project" value="InterPro"/>
</dbReference>
<dbReference type="InterPro" id="IPR037094">
    <property type="entry name" value="Glyco_hydro_38_cen_sf"/>
</dbReference>
<dbReference type="SMART" id="SM00872">
    <property type="entry name" value="Alpha-mann_mid"/>
    <property type="match status" value="1"/>
</dbReference>
<dbReference type="Pfam" id="PF17677">
    <property type="entry name" value="Glyco_hydro38C2"/>
    <property type="match status" value="1"/>
</dbReference>
<dbReference type="InterPro" id="IPR028995">
    <property type="entry name" value="Glyco_hydro_57/38_cen_sf"/>
</dbReference>
<keyword evidence="3" id="KW-0378">Hydrolase</keyword>
<dbReference type="Pfam" id="PF01074">
    <property type="entry name" value="Glyco_hydro_38N"/>
    <property type="match status" value="1"/>
</dbReference>
<dbReference type="SUPFAM" id="SSF74650">
    <property type="entry name" value="Galactose mutarotase-like"/>
    <property type="match status" value="1"/>
</dbReference>
<dbReference type="PANTHER" id="PTHR46017:SF1">
    <property type="entry name" value="ALPHA-MANNOSIDASE 2C1"/>
    <property type="match status" value="1"/>
</dbReference>
<dbReference type="EMBL" id="AVPF01000053">
    <property type="protein sequence ID" value="KGX84566.1"/>
    <property type="molecule type" value="Genomic_DNA"/>
</dbReference>
<reference evidence="6 7" key="1">
    <citation type="submission" date="2013-08" db="EMBL/GenBank/DDBJ databases">
        <authorList>
            <person name="Huang J."/>
            <person name="Wang G."/>
        </authorList>
    </citation>
    <scope>NUCLEOTIDE SEQUENCE [LARGE SCALE GENOMIC DNA]</scope>
    <source>
        <strain evidence="6 7">BH030004</strain>
    </source>
</reference>
<evidence type="ECO:0000259" key="5">
    <source>
        <dbReference type="SMART" id="SM00872"/>
    </source>
</evidence>
<dbReference type="AlphaFoldDB" id="A0A0A5FUX5"/>
<name>A0A0A5FUX5_9BACI</name>
<dbReference type="GO" id="GO:0009313">
    <property type="term" value="P:oligosaccharide catabolic process"/>
    <property type="evidence" value="ECO:0007669"/>
    <property type="project" value="TreeGrafter"/>
</dbReference>
<dbReference type="Gene3D" id="3.20.110.10">
    <property type="entry name" value="Glycoside hydrolase 38, N terminal domain"/>
    <property type="match status" value="1"/>
</dbReference>
<accession>A0A0A5FUX5</accession>
<evidence type="ECO:0000256" key="3">
    <source>
        <dbReference type="ARBA" id="ARBA00022801"/>
    </source>
</evidence>
<keyword evidence="4" id="KW-0326">Glycosidase</keyword>
<feature type="domain" description="Glycoside hydrolase family 38 central" evidence="5">
    <location>
        <begin position="267"/>
        <end position="341"/>
    </location>
</feature>
<comment type="caution">
    <text evidence="6">The sequence shown here is derived from an EMBL/GenBank/DDBJ whole genome shotgun (WGS) entry which is preliminary data.</text>
</comment>
<dbReference type="InterPro" id="IPR027291">
    <property type="entry name" value="Glyco_hydro_38_N_sf"/>
</dbReference>
<sequence length="836" mass="95533">MKKLHLLCNAHLDPAWLWELEEGAGEALSTFRIAANFCEQYDGFVFNHNEVILYEWIEQFDPKLYKRIQNLVKEGKWNIMGGWYLQPDCNLPSGESFLRQILHGRNYFKEKFDKQPTTAINFDSFGHTKGLVQILAKSGYDSYIFCRPDQNDCPLPSNDFIWEGYDGSSVMGHRAFNAYLSGKGKAHSKVGKWMEEYPDKEVGLVLWGIGNHGGGPSKIDLDNLTELQASWEEFDIVHSTPEEYFSELKRLENLPTYQNDLNPWAPGCYTSQILIKQKHRQLENEIYMVEKMCSSASLQGLIEYPKENINQAVKDLLTAQFHDILAGTSIKAVEDSSLRLMDHGLETLSREKLKAFFALTSGEDKPNEDELPIFVYNPHPYKIKTIIECEFQLPKSSKDKFTQPVIFKDGVQILSQVEQEESNLYIDWRKKVSFVAELDPSQMNRFDCTVNLLEEKPKPTLMKENDFIEFQTEELHIIINCRTGLIDKYAVNGIDYLKEASFLPIVVDDNEDSWGSQVKSFPSKVGKFKLMSPAQSAKMSGVQASTLAPVRVIEDGEVRSIIEVMFEYGNSTICQRFKLPKKGAEIEVELITHWLEKGKMLKLSVPTLFEEGKYFGQVAYGSDELEQNHREVVSQKWNCIVNESEQLAFSCINDGVYGSDVNNGEVRLSLLRSAGYSSLIGGDKNTVIPQDRFSNRLDQGERHFKFWFNASKLNERMEKVNHEALIHNEKPYALSYFPSGEGDKTNGLIELSDHSVELSVIKQAESTDDFIIRLFETTGESRKVTVSLPFLDVKETVKLKPYEIKTFLLDTKDECLIETDLLEKPIMAHANTVMED</sequence>
<dbReference type="RefSeq" id="WP_051254973.1">
    <property type="nucleotide sequence ID" value="NZ_AULJ01000008.1"/>
</dbReference>
<dbReference type="SUPFAM" id="SSF88688">
    <property type="entry name" value="Families 57/38 glycoside transferase middle domain"/>
    <property type="match status" value="1"/>
</dbReference>
<dbReference type="OrthoDB" id="9772207at2"/>
<dbReference type="InterPro" id="IPR000602">
    <property type="entry name" value="Glyco_hydro_38_N"/>
</dbReference>
<dbReference type="CDD" id="cd10789">
    <property type="entry name" value="GH38N_AMII_ER_cytosolic"/>
    <property type="match status" value="1"/>
</dbReference>
<dbReference type="InterPro" id="IPR015341">
    <property type="entry name" value="Glyco_hydro_38_cen"/>
</dbReference>
<keyword evidence="2" id="KW-0479">Metal-binding</keyword>
<evidence type="ECO:0000256" key="4">
    <source>
        <dbReference type="ARBA" id="ARBA00023295"/>
    </source>
</evidence>
<dbReference type="STRING" id="1385511.GCA_000425225_00754"/>
<dbReference type="Pfam" id="PF09261">
    <property type="entry name" value="Alpha-mann_mid"/>
    <property type="match status" value="1"/>
</dbReference>
<evidence type="ECO:0000256" key="2">
    <source>
        <dbReference type="ARBA" id="ARBA00022723"/>
    </source>
</evidence>
<gene>
    <name evidence="6" type="ORF">N783_16645</name>
</gene>
<proteinExistence type="inferred from homology"/>
<evidence type="ECO:0000313" key="6">
    <source>
        <dbReference type="EMBL" id="KGX84566.1"/>
    </source>
</evidence>
<dbReference type="Gene3D" id="1.20.1270.50">
    <property type="entry name" value="Glycoside hydrolase family 38, central domain"/>
    <property type="match status" value="1"/>
</dbReference>
<keyword evidence="7" id="KW-1185">Reference proteome</keyword>
<evidence type="ECO:0000313" key="7">
    <source>
        <dbReference type="Proteomes" id="UP000030403"/>
    </source>
</evidence>
<dbReference type="SUPFAM" id="SSF88713">
    <property type="entry name" value="Glycoside hydrolase/deacetylase"/>
    <property type="match status" value="1"/>
</dbReference>